<keyword evidence="3" id="KW-1185">Reference proteome</keyword>
<name>A0ABS8CBH5_9BURK</name>
<proteinExistence type="predicted"/>
<dbReference type="RefSeq" id="WP_226953490.1">
    <property type="nucleotide sequence ID" value="NZ_JACDXW010000002.1"/>
</dbReference>
<protein>
    <submittedName>
        <fullName evidence="2">Uncharacterized protein</fullName>
    </submittedName>
</protein>
<dbReference type="Proteomes" id="UP000776983">
    <property type="component" value="Unassembled WGS sequence"/>
</dbReference>
<gene>
    <name evidence="2" type="ORF">H0484_05515</name>
</gene>
<evidence type="ECO:0000313" key="3">
    <source>
        <dbReference type="Proteomes" id="UP000776983"/>
    </source>
</evidence>
<organism evidence="2 3">
    <name type="scientific">Mesopusillimonas faecipullorum</name>
    <dbReference type="NCBI Taxonomy" id="2755040"/>
    <lineage>
        <taxon>Bacteria</taxon>
        <taxon>Pseudomonadati</taxon>
        <taxon>Pseudomonadota</taxon>
        <taxon>Betaproteobacteria</taxon>
        <taxon>Burkholderiales</taxon>
        <taxon>Alcaligenaceae</taxon>
        <taxon>Mesopusillimonas</taxon>
    </lineage>
</organism>
<reference evidence="2 3" key="1">
    <citation type="submission" date="2020-07" db="EMBL/GenBank/DDBJ databases">
        <title>Pusillimonas sp. nov., isolated from poultry manure in Taiwan.</title>
        <authorList>
            <person name="Lin S.-Y."/>
            <person name="Tang Y.-S."/>
            <person name="Young C.-C."/>
        </authorList>
    </citation>
    <scope>NUCLEOTIDE SEQUENCE [LARGE SCALE GENOMIC DNA]</scope>
    <source>
        <strain evidence="2 3">CC-YST705</strain>
    </source>
</reference>
<dbReference type="EMBL" id="JACDXW010000002">
    <property type="protein sequence ID" value="MCB5363214.1"/>
    <property type="molecule type" value="Genomic_DNA"/>
</dbReference>
<evidence type="ECO:0000256" key="1">
    <source>
        <dbReference type="SAM" id="MobiDB-lite"/>
    </source>
</evidence>
<sequence length="62" mass="6974">MGVDPKAVSATHGSFHEERLRHSRHERHRAEAHIAILLFLASKHVLPVPSLNDTDTEGLRTQ</sequence>
<accession>A0ABS8CBH5</accession>
<evidence type="ECO:0000313" key="2">
    <source>
        <dbReference type="EMBL" id="MCB5363214.1"/>
    </source>
</evidence>
<feature type="region of interest" description="Disordered" evidence="1">
    <location>
        <begin position="1"/>
        <end position="27"/>
    </location>
</feature>
<comment type="caution">
    <text evidence="2">The sequence shown here is derived from an EMBL/GenBank/DDBJ whole genome shotgun (WGS) entry which is preliminary data.</text>
</comment>